<dbReference type="Gene3D" id="1.10.533.10">
    <property type="entry name" value="Death Domain, Fas"/>
    <property type="match status" value="1"/>
</dbReference>
<dbReference type="GO" id="GO:0007165">
    <property type="term" value="P:signal transduction"/>
    <property type="evidence" value="ECO:0007669"/>
    <property type="project" value="InterPro"/>
</dbReference>
<evidence type="ECO:0000313" key="3">
    <source>
        <dbReference type="EnsemblMetazoa" id="Aqu2.1.21121_001"/>
    </source>
</evidence>
<dbReference type="InParanoid" id="A0A1X7U022"/>
<dbReference type="InterPro" id="IPR000488">
    <property type="entry name" value="Death_dom"/>
</dbReference>
<feature type="compositionally biased region" description="Basic and acidic residues" evidence="1">
    <location>
        <begin position="365"/>
        <end position="380"/>
    </location>
</feature>
<dbReference type="CDD" id="cd01670">
    <property type="entry name" value="Death"/>
    <property type="match status" value="1"/>
</dbReference>
<proteinExistence type="predicted"/>
<feature type="domain" description="Death" evidence="2">
    <location>
        <begin position="191"/>
        <end position="267"/>
    </location>
</feature>
<dbReference type="EnsemblMetazoa" id="Aqu2.1.21121_001">
    <property type="protein sequence ID" value="Aqu2.1.21121_001"/>
    <property type="gene ID" value="Aqu2.1.21121"/>
</dbReference>
<feature type="region of interest" description="Disordered" evidence="1">
    <location>
        <begin position="980"/>
        <end position="1023"/>
    </location>
</feature>
<dbReference type="PROSITE" id="PS50017">
    <property type="entry name" value="DEATH_DOMAIN"/>
    <property type="match status" value="1"/>
</dbReference>
<accession>A0A1X7U022</accession>
<protein>
    <recommendedName>
        <fullName evidence="2">Death domain-containing protein</fullName>
    </recommendedName>
</protein>
<feature type="region of interest" description="Disordered" evidence="1">
    <location>
        <begin position="361"/>
        <end position="413"/>
    </location>
</feature>
<dbReference type="SUPFAM" id="SSF47986">
    <property type="entry name" value="DEATH domain"/>
    <property type="match status" value="1"/>
</dbReference>
<feature type="compositionally biased region" description="Polar residues" evidence="1">
    <location>
        <begin position="998"/>
        <end position="1014"/>
    </location>
</feature>
<dbReference type="SUPFAM" id="SSF52540">
    <property type="entry name" value="P-loop containing nucleoside triphosphate hydrolases"/>
    <property type="match status" value="1"/>
</dbReference>
<evidence type="ECO:0000256" key="1">
    <source>
        <dbReference type="SAM" id="MobiDB-lite"/>
    </source>
</evidence>
<name>A0A1X7U022_AMPQE</name>
<dbReference type="InterPro" id="IPR027417">
    <property type="entry name" value="P-loop_NTPase"/>
</dbReference>
<reference evidence="3" key="1">
    <citation type="submission" date="2017-05" db="UniProtKB">
        <authorList>
            <consortium name="EnsemblMetazoa"/>
        </authorList>
    </citation>
    <scope>IDENTIFICATION</scope>
</reference>
<evidence type="ECO:0000259" key="2">
    <source>
        <dbReference type="PROSITE" id="PS50017"/>
    </source>
</evidence>
<dbReference type="InterPro" id="IPR011029">
    <property type="entry name" value="DEATH-like_dom_sf"/>
</dbReference>
<sequence>MATGRSGSDTEYTGMLFYEKETGLNGYTCTATFIVAKDEGPLYYYIERKHPRAEIGQTIVFKFDQQGDSIELNFDTPQAKPTTGWSIEPHTVPCRIYRDQVDKFSEPDYLMYPSCVISIYAKPDAVRRLLYSIPVEGVVEPVTLVIHRTMEGVVEPVTLVIHRTMKDRVLDIRDLSYVLDTLNEVHLSHTKWKVLGMALGLDKNTLDTIEAQNRGVNIRECLKECLVKWLERVDGVDAQGGPTMTSLRNAIERTGDRAAAERIKLHNYREVLKTKVTCHLTKAVVQGEARVGKTAFKSLLLDEKYIKASTGIAEPRVGIHRYRINESRDTGKRYELLNVTELEIIVKNALKKVALEKPISSPVENEARDGNDGNESRDVGNETPNQANELVEGNEATDGDGAPGEASGNENKSLQSKVVEKVFKGVQECSGEENHLEGARWLYLIDTGGQIAFQKLLPIFMPFAQILILVVNISKELSSQATAVMHIEGEDYSDGSPYRLPVEESLKQIISSIASGMKHFRNSYKDHEVLHDLVPKNLEILTIGTHRDECISDKHAAESKHALKIKLAEIIYANKNCQSAGDNVVQVHEIDGRIAEITVESRRETNATTEKREFDDKGACTWNSLDTVNDILKESEKKINIPFFYFFFDIVLRVAVEQGCGILQYSTCKSLGEELKLSEDEVLESLNFLHQINSIIYYHDSKSCSDLVFVNIGSLTGILHQLVGRVYQVHSNKEIYAGDKDGIIKGMLSESEFKKICNKRLDPIEKELKVADIATKLLNLFVELSIATPIDDKYFIPALLPVRDVTDINPFKDREPLLFYFEKATPMGLFCSVITRLLSSPCYKIASIEGNFSNYIELRYRTEGVKSFYIVLVEQINCIEVHCQKQRGEGIVREDVTEAISFAAQKHHLSDSPDLRFYCPCKCGTGSAGTGESGTAGAGGGGGAGGGTSIGGGVSKGKKHTVEVETVNKKHTFRCSENPLTEWEDEKPWWNSWLDTGKPNTPTSNDESTSPTKQSKLHVHYYS</sequence>
<organism evidence="3">
    <name type="scientific">Amphimedon queenslandica</name>
    <name type="common">Sponge</name>
    <dbReference type="NCBI Taxonomy" id="400682"/>
    <lineage>
        <taxon>Eukaryota</taxon>
        <taxon>Metazoa</taxon>
        <taxon>Porifera</taxon>
        <taxon>Demospongiae</taxon>
        <taxon>Heteroscleromorpha</taxon>
        <taxon>Haplosclerida</taxon>
        <taxon>Niphatidae</taxon>
        <taxon>Amphimedon</taxon>
    </lineage>
</organism>
<dbReference type="Pfam" id="PF00531">
    <property type="entry name" value="Death"/>
    <property type="match status" value="1"/>
</dbReference>
<dbReference type="AlphaFoldDB" id="A0A1X7U022"/>